<keyword evidence="1" id="KW-0472">Membrane</keyword>
<keyword evidence="3" id="KW-1185">Reference proteome</keyword>
<sequence length="148" mass="16654">MQGNDKRVIKTLIATKSLFPNNNRHLTVSKKSTNAQKESGIDSEAVKITVVMVIVNIVFIVSCLPYFLLVVWRVFKRQHEAEFLSDAGLVWFKIGSRSGLLSTVVSIRGFTEFSTAILDIFSLVGCVGSDEYIETHNYYTNIWFPSLS</sequence>
<keyword evidence="1" id="KW-0812">Transmembrane</keyword>
<dbReference type="Proteomes" id="UP000828390">
    <property type="component" value="Unassembled WGS sequence"/>
</dbReference>
<reference evidence="2" key="2">
    <citation type="submission" date="2020-11" db="EMBL/GenBank/DDBJ databases">
        <authorList>
            <person name="McCartney M.A."/>
            <person name="Auch B."/>
            <person name="Kono T."/>
            <person name="Mallez S."/>
            <person name="Becker A."/>
            <person name="Gohl D.M."/>
            <person name="Silverstein K.A.T."/>
            <person name="Koren S."/>
            <person name="Bechman K.B."/>
            <person name="Herman A."/>
            <person name="Abrahante J.E."/>
            <person name="Garbe J."/>
        </authorList>
    </citation>
    <scope>NUCLEOTIDE SEQUENCE</scope>
    <source>
        <strain evidence="2">Duluth1</strain>
        <tissue evidence="2">Whole animal</tissue>
    </source>
</reference>
<comment type="caution">
    <text evidence="2">The sequence shown here is derived from an EMBL/GenBank/DDBJ whole genome shotgun (WGS) entry which is preliminary data.</text>
</comment>
<organism evidence="2 3">
    <name type="scientific">Dreissena polymorpha</name>
    <name type="common">Zebra mussel</name>
    <name type="synonym">Mytilus polymorpha</name>
    <dbReference type="NCBI Taxonomy" id="45954"/>
    <lineage>
        <taxon>Eukaryota</taxon>
        <taxon>Metazoa</taxon>
        <taxon>Spiralia</taxon>
        <taxon>Lophotrochozoa</taxon>
        <taxon>Mollusca</taxon>
        <taxon>Bivalvia</taxon>
        <taxon>Autobranchia</taxon>
        <taxon>Heteroconchia</taxon>
        <taxon>Euheterodonta</taxon>
        <taxon>Imparidentia</taxon>
        <taxon>Neoheterodontei</taxon>
        <taxon>Myida</taxon>
        <taxon>Dreissenoidea</taxon>
        <taxon>Dreissenidae</taxon>
        <taxon>Dreissena</taxon>
    </lineage>
</organism>
<dbReference type="AlphaFoldDB" id="A0A9D4IDM4"/>
<keyword evidence="1" id="KW-1133">Transmembrane helix</keyword>
<protein>
    <submittedName>
        <fullName evidence="2">Uncharacterized protein</fullName>
    </submittedName>
</protein>
<accession>A0A9D4IDM4</accession>
<name>A0A9D4IDM4_DREPO</name>
<evidence type="ECO:0000256" key="1">
    <source>
        <dbReference type="SAM" id="Phobius"/>
    </source>
</evidence>
<dbReference type="Gene3D" id="1.20.1070.10">
    <property type="entry name" value="Rhodopsin 7-helix transmembrane proteins"/>
    <property type="match status" value="1"/>
</dbReference>
<evidence type="ECO:0000313" key="2">
    <source>
        <dbReference type="EMBL" id="KAH3768228.1"/>
    </source>
</evidence>
<reference evidence="2" key="1">
    <citation type="journal article" date="2019" name="bioRxiv">
        <title>The Genome of the Zebra Mussel, Dreissena polymorpha: A Resource for Invasive Species Research.</title>
        <authorList>
            <person name="McCartney M.A."/>
            <person name="Auch B."/>
            <person name="Kono T."/>
            <person name="Mallez S."/>
            <person name="Zhang Y."/>
            <person name="Obille A."/>
            <person name="Becker A."/>
            <person name="Abrahante J.E."/>
            <person name="Garbe J."/>
            <person name="Badalamenti J.P."/>
            <person name="Herman A."/>
            <person name="Mangelson H."/>
            <person name="Liachko I."/>
            <person name="Sullivan S."/>
            <person name="Sone E.D."/>
            <person name="Koren S."/>
            <person name="Silverstein K.A.T."/>
            <person name="Beckman K.B."/>
            <person name="Gohl D.M."/>
        </authorList>
    </citation>
    <scope>NUCLEOTIDE SEQUENCE</scope>
    <source>
        <strain evidence="2">Duluth1</strain>
        <tissue evidence="2">Whole animal</tissue>
    </source>
</reference>
<proteinExistence type="predicted"/>
<evidence type="ECO:0000313" key="3">
    <source>
        <dbReference type="Proteomes" id="UP000828390"/>
    </source>
</evidence>
<dbReference type="EMBL" id="JAIWYP010000009">
    <property type="protein sequence ID" value="KAH3768228.1"/>
    <property type="molecule type" value="Genomic_DNA"/>
</dbReference>
<gene>
    <name evidence="2" type="ORF">DPMN_169440</name>
</gene>
<feature type="transmembrane region" description="Helical" evidence="1">
    <location>
        <begin position="48"/>
        <end position="72"/>
    </location>
</feature>